<sequence length="331" mass="35735">MNEATLPHPGGLFMVGLPGLALDDSTRELIVRERINDFILFKRNVESPAQLGRLTAALADACRTTGLGPPLISIDQEGGTVARLEPPFTVFPDARQLAAEPDPEAALTAYAETCAQELRSVGINMNMAPVLDLCPAGQGYYMERRVLGDDPAEVARLGQLIIEKMQHNGLIACGKHFPGLGAARLDPHREISAIERSRQELEQDLLPFRAAVEAGVAALMTSHTVYPALDPQRPATLSPLILADLLRRKLGYTGVVVTDDLEMGAIERQRGVPEAALAAFQAGADQLLICRDHDKVRRALARFKQALAGGEIAPARLRQSLARIAALRLLA</sequence>
<evidence type="ECO:0000313" key="5">
    <source>
        <dbReference type="EMBL" id="ADH87032.1"/>
    </source>
</evidence>
<dbReference type="GO" id="GO:0005975">
    <property type="term" value="P:carbohydrate metabolic process"/>
    <property type="evidence" value="ECO:0007669"/>
    <property type="project" value="InterPro"/>
</dbReference>
<dbReference type="GO" id="GO:0004553">
    <property type="term" value="F:hydrolase activity, hydrolyzing O-glycosyl compounds"/>
    <property type="evidence" value="ECO:0007669"/>
    <property type="project" value="InterPro"/>
</dbReference>
<dbReference type="InterPro" id="IPR001764">
    <property type="entry name" value="Glyco_hydro_3_N"/>
</dbReference>
<evidence type="ECO:0000313" key="6">
    <source>
        <dbReference type="Proteomes" id="UP000001508"/>
    </source>
</evidence>
<dbReference type="InterPro" id="IPR050226">
    <property type="entry name" value="NagZ_Beta-hexosaminidase"/>
</dbReference>
<dbReference type="HOGENOM" id="CLU_008392_0_1_7"/>
<name>D6Z745_DESAT</name>
<dbReference type="STRING" id="589865.DaAHT2_2367"/>
<keyword evidence="2 5" id="KW-0378">Hydrolase</keyword>
<gene>
    <name evidence="5" type="ordered locus">DaAHT2_2367</name>
</gene>
<accession>D6Z745</accession>
<evidence type="ECO:0000256" key="2">
    <source>
        <dbReference type="ARBA" id="ARBA00022801"/>
    </source>
</evidence>
<feature type="domain" description="Glycoside hydrolase family 3 N-terminal" evidence="4">
    <location>
        <begin position="21"/>
        <end position="326"/>
    </location>
</feature>
<dbReference type="Pfam" id="PF00933">
    <property type="entry name" value="Glyco_hydro_3"/>
    <property type="match status" value="1"/>
</dbReference>
<evidence type="ECO:0000256" key="1">
    <source>
        <dbReference type="ARBA" id="ARBA00005336"/>
    </source>
</evidence>
<dbReference type="Gene3D" id="3.20.20.300">
    <property type="entry name" value="Glycoside hydrolase, family 3, N-terminal domain"/>
    <property type="match status" value="1"/>
</dbReference>
<dbReference type="CAZy" id="GH3">
    <property type="family name" value="Glycoside Hydrolase Family 3"/>
</dbReference>
<dbReference type="InterPro" id="IPR036962">
    <property type="entry name" value="Glyco_hydro_3_N_sf"/>
</dbReference>
<dbReference type="RefSeq" id="WP_013164545.1">
    <property type="nucleotide sequence ID" value="NC_014216.1"/>
</dbReference>
<dbReference type="KEGG" id="dak:DaAHT2_2367"/>
<evidence type="ECO:0000256" key="3">
    <source>
        <dbReference type="ARBA" id="ARBA00023295"/>
    </source>
</evidence>
<dbReference type="Proteomes" id="UP000001508">
    <property type="component" value="Chromosome"/>
</dbReference>
<proteinExistence type="inferred from homology"/>
<dbReference type="EMBL" id="CP001940">
    <property type="protein sequence ID" value="ADH87032.1"/>
    <property type="molecule type" value="Genomic_DNA"/>
</dbReference>
<dbReference type="InParanoid" id="D6Z745"/>
<dbReference type="PANTHER" id="PTHR30480:SF16">
    <property type="entry name" value="GLYCOSIDE HYDROLASE FAMILY 3 DOMAIN PROTEIN"/>
    <property type="match status" value="1"/>
</dbReference>
<dbReference type="eggNOG" id="COG1472">
    <property type="taxonomic scope" value="Bacteria"/>
</dbReference>
<dbReference type="AlphaFoldDB" id="D6Z745"/>
<comment type="similarity">
    <text evidence="1">Belongs to the glycosyl hydrolase 3 family.</text>
</comment>
<dbReference type="FunCoup" id="D6Z745">
    <property type="interactions" value="287"/>
</dbReference>
<organism evidence="5 6">
    <name type="scientific">Desulfurivibrio alkaliphilus (strain DSM 19089 / UNIQEM U267 / AHT2)</name>
    <dbReference type="NCBI Taxonomy" id="589865"/>
    <lineage>
        <taxon>Bacteria</taxon>
        <taxon>Pseudomonadati</taxon>
        <taxon>Thermodesulfobacteriota</taxon>
        <taxon>Desulfobulbia</taxon>
        <taxon>Desulfobulbales</taxon>
        <taxon>Desulfobulbaceae</taxon>
        <taxon>Desulfurivibrio</taxon>
    </lineage>
</organism>
<dbReference type="SUPFAM" id="SSF51445">
    <property type="entry name" value="(Trans)glycosidases"/>
    <property type="match status" value="1"/>
</dbReference>
<protein>
    <submittedName>
        <fullName evidence="5">Glycoside hydrolase family 3 domain protein</fullName>
    </submittedName>
</protein>
<dbReference type="InterPro" id="IPR017853">
    <property type="entry name" value="GH"/>
</dbReference>
<evidence type="ECO:0000259" key="4">
    <source>
        <dbReference type="Pfam" id="PF00933"/>
    </source>
</evidence>
<keyword evidence="6" id="KW-1185">Reference proteome</keyword>
<dbReference type="NCBIfam" id="NF003740">
    <property type="entry name" value="PRK05337.1"/>
    <property type="match status" value="1"/>
</dbReference>
<keyword evidence="3" id="KW-0326">Glycosidase</keyword>
<dbReference type="PANTHER" id="PTHR30480">
    <property type="entry name" value="BETA-HEXOSAMINIDASE-RELATED"/>
    <property type="match status" value="1"/>
</dbReference>
<dbReference type="GO" id="GO:0009254">
    <property type="term" value="P:peptidoglycan turnover"/>
    <property type="evidence" value="ECO:0007669"/>
    <property type="project" value="TreeGrafter"/>
</dbReference>
<reference evidence="6" key="1">
    <citation type="submission" date="2010-02" db="EMBL/GenBank/DDBJ databases">
        <title>Complete sequence of Desulfurivibrio alkaliphilus AHT2.</title>
        <authorList>
            <consortium name="US DOE Joint Genome Institute"/>
            <person name="Pitluck S."/>
            <person name="Chertkov O."/>
            <person name="Detter J.C."/>
            <person name="Han C."/>
            <person name="Tapia R."/>
            <person name="Larimer F."/>
            <person name="Land M."/>
            <person name="Hauser L."/>
            <person name="Kyrpides N."/>
            <person name="Mikhailova N."/>
            <person name="Sorokin D.Y."/>
            <person name="Muyzer G."/>
            <person name="Woyke T."/>
        </authorList>
    </citation>
    <scope>NUCLEOTIDE SEQUENCE [LARGE SCALE GENOMIC DNA]</scope>
    <source>
        <strain evidence="6">DSM 19089 / UNIQEM U267 / AHT2</strain>
    </source>
</reference>